<name>A0AAT9J7F4_9VIRU</name>
<reference evidence="1" key="1">
    <citation type="journal article" date="2024" name="Environ. Microbiol. Rep.">
        <title>Hiding in plain sight: The discovery of complete genomes of 11 hypothetical spindle-shaped viruses that putatively infect mesophilic ammonia-oxidizing archaea.</title>
        <authorList>
            <person name="Ni Y."/>
            <person name="Xu T."/>
            <person name="Yan S."/>
            <person name="Chen L."/>
            <person name="Wang Y."/>
        </authorList>
    </citation>
    <scope>NUCLEOTIDE SEQUENCE</scope>
    <source>
        <strain evidence="1">NMC1</strain>
    </source>
</reference>
<protein>
    <submittedName>
        <fullName evidence="1">ORF23</fullName>
    </submittedName>
</protein>
<accession>A0AAT9J7F4</accession>
<proteinExistence type="predicted"/>
<organism evidence="1">
    <name type="scientific">Nitrosopumilaceae spindle-shaped virus</name>
    <dbReference type="NCBI Taxonomy" id="3065433"/>
    <lineage>
        <taxon>Viruses</taxon>
    </lineage>
</organism>
<dbReference type="EMBL" id="BK067789">
    <property type="protein sequence ID" value="DBA52062.1"/>
    <property type="molecule type" value="Genomic_DNA"/>
</dbReference>
<evidence type="ECO:0000313" key="1">
    <source>
        <dbReference type="EMBL" id="DBA52062.1"/>
    </source>
</evidence>
<reference evidence="1" key="2">
    <citation type="submission" date="2024-03" db="EMBL/GenBank/DDBJ databases">
        <authorList>
            <person name="Ni Y."/>
            <person name="Xu T."/>
            <person name="Yan S."/>
            <person name="Chen L."/>
            <person name="Wang Y."/>
        </authorList>
    </citation>
    <scope>NUCLEOTIDE SEQUENCE</scope>
    <source>
        <strain evidence="1">NMC1</strain>
    </source>
</reference>
<sequence>MNTKFQVQDLLVIDEITQQSQNMINSIGTGNFSKTPVIYEQLYLVVAEILRGDFN</sequence>